<dbReference type="InterPro" id="IPR005225">
    <property type="entry name" value="Small_GTP-bd"/>
</dbReference>
<keyword evidence="6" id="KW-1185">Reference proteome</keyword>
<dbReference type="EMBL" id="JAHLVD010000006">
    <property type="protein sequence ID" value="KAG7849629.1"/>
    <property type="molecule type" value="Genomic_DNA"/>
</dbReference>
<reference evidence="5 6" key="1">
    <citation type="journal article" date="2021" name="G3 (Bethesda)">
        <title>Genomic diversity, chromosomal rearrangements, and interspecies hybridization in the ogataea polymorpha species complex.</title>
        <authorList>
            <person name="Hanson S.J."/>
            <person name="Cinneide E.O."/>
            <person name="Salzberg L.I."/>
            <person name="Wolfe K.H."/>
            <person name="McGowan J."/>
            <person name="Fitzpatrick D.A."/>
            <person name="Matlin K."/>
        </authorList>
    </citation>
    <scope>NUCLEOTIDE SEQUENCE [LARGE SCALE GENOMIC DNA]</scope>
    <source>
        <strain evidence="5">51-138</strain>
    </source>
</reference>
<dbReference type="Pfam" id="PF00025">
    <property type="entry name" value="Arf"/>
    <property type="match status" value="1"/>
</dbReference>
<gene>
    <name evidence="5" type="ORF">KL940_002659</name>
</gene>
<comment type="caution">
    <text evidence="5">The sequence shown here is derived from an EMBL/GenBank/DDBJ whole genome shotgun (WGS) entry which is preliminary data.</text>
</comment>
<feature type="region of interest" description="Disordered" evidence="4">
    <location>
        <begin position="1"/>
        <end position="31"/>
    </location>
</feature>
<feature type="compositionally biased region" description="Basic and acidic residues" evidence="4">
    <location>
        <begin position="13"/>
        <end position="24"/>
    </location>
</feature>
<dbReference type="InterPro" id="IPR027417">
    <property type="entry name" value="P-loop_NTPase"/>
</dbReference>
<sequence>MLSVAQRGNNFPDKAEPRAMERRGGAKRPVRAGQTVLRPCSASIPILYKLKLGHSQQTVPTVGFNVETIKYRNLVMNTWDVGGQERIRALWRHYFSGTDALIFVIDSADRSRLEEAKKELYKVISDRELTGCLLCVLANKQDKPGKMEQAELVKFLELESIKNHNWCIIPTVATDGTGLNQVLNWIQHNLN</sequence>
<accession>A0ABQ7RX11</accession>
<evidence type="ECO:0000256" key="1">
    <source>
        <dbReference type="ARBA" id="ARBA00022741"/>
    </source>
</evidence>
<evidence type="ECO:0000313" key="5">
    <source>
        <dbReference type="EMBL" id="KAG7849629.1"/>
    </source>
</evidence>
<dbReference type="PROSITE" id="PS51417">
    <property type="entry name" value="ARF"/>
    <property type="match status" value="1"/>
</dbReference>
<dbReference type="PANTHER" id="PTHR11711">
    <property type="entry name" value="ADP RIBOSYLATION FACTOR-RELATED"/>
    <property type="match status" value="1"/>
</dbReference>
<keyword evidence="1 3" id="KW-0547">Nucleotide-binding</keyword>
<dbReference type="Proteomes" id="UP001197328">
    <property type="component" value="Unassembled WGS sequence"/>
</dbReference>
<name>A0ABQ7RX11_PICAN</name>
<evidence type="ECO:0000313" key="6">
    <source>
        <dbReference type="Proteomes" id="UP001197328"/>
    </source>
</evidence>
<organism evidence="5 6">
    <name type="scientific">Pichia angusta</name>
    <name type="common">Yeast</name>
    <name type="synonym">Hansenula polymorpha</name>
    <dbReference type="NCBI Taxonomy" id="870730"/>
    <lineage>
        <taxon>Eukaryota</taxon>
        <taxon>Fungi</taxon>
        <taxon>Dikarya</taxon>
        <taxon>Ascomycota</taxon>
        <taxon>Saccharomycotina</taxon>
        <taxon>Pichiomycetes</taxon>
        <taxon>Pichiales</taxon>
        <taxon>Pichiaceae</taxon>
        <taxon>Ogataea</taxon>
    </lineage>
</organism>
<dbReference type="Gene3D" id="3.40.50.300">
    <property type="entry name" value="P-loop containing nucleotide triphosphate hydrolases"/>
    <property type="match status" value="1"/>
</dbReference>
<evidence type="ECO:0000256" key="2">
    <source>
        <dbReference type="ARBA" id="ARBA00023134"/>
    </source>
</evidence>
<protein>
    <recommendedName>
        <fullName evidence="7">ADP-ribosylation factor</fullName>
    </recommendedName>
</protein>
<dbReference type="NCBIfam" id="TIGR00231">
    <property type="entry name" value="small_GTP"/>
    <property type="match status" value="1"/>
</dbReference>
<evidence type="ECO:0008006" key="7">
    <source>
        <dbReference type="Google" id="ProtNLM"/>
    </source>
</evidence>
<evidence type="ECO:0000256" key="3">
    <source>
        <dbReference type="RuleBase" id="RU003925"/>
    </source>
</evidence>
<dbReference type="SMART" id="SM00177">
    <property type="entry name" value="ARF"/>
    <property type="match status" value="1"/>
</dbReference>
<evidence type="ECO:0000256" key="4">
    <source>
        <dbReference type="SAM" id="MobiDB-lite"/>
    </source>
</evidence>
<dbReference type="SUPFAM" id="SSF52540">
    <property type="entry name" value="P-loop containing nucleoside triphosphate hydrolases"/>
    <property type="match status" value="1"/>
</dbReference>
<dbReference type="SMART" id="SM00178">
    <property type="entry name" value="SAR"/>
    <property type="match status" value="1"/>
</dbReference>
<keyword evidence="2 3" id="KW-0342">GTP-binding</keyword>
<comment type="similarity">
    <text evidence="3">Belongs to the small GTPase superfamily. Arf family.</text>
</comment>
<dbReference type="PRINTS" id="PR00328">
    <property type="entry name" value="SAR1GTPBP"/>
</dbReference>
<dbReference type="InterPro" id="IPR024156">
    <property type="entry name" value="Small_GTPase_ARF"/>
</dbReference>
<dbReference type="InterPro" id="IPR006689">
    <property type="entry name" value="Small_GTPase_ARF/SAR"/>
</dbReference>
<proteinExistence type="inferred from homology"/>